<dbReference type="OrthoDB" id="10439401at2759"/>
<accession>D2W308</accession>
<keyword evidence="3" id="KW-1185">Reference proteome</keyword>
<dbReference type="AlphaFoldDB" id="D2W308"/>
<feature type="region of interest" description="Disordered" evidence="1">
    <location>
        <begin position="1"/>
        <end position="34"/>
    </location>
</feature>
<dbReference type="VEuPathDB" id="AmoebaDB:NAEGRDRAFT_59977"/>
<dbReference type="EMBL" id="GG738929">
    <property type="protein sequence ID" value="EFC36500.1"/>
    <property type="molecule type" value="Genomic_DNA"/>
</dbReference>
<sequence>MHHQPILTSPSIESSSSSSSSHQQHHNRQNDQPTANIRVMLTGIVPNCLLGRSLTINLLPNGHNSSSNGMKDLIAKYLNETTVKHFKLEILQNLLEQAEKDFGGIENGAKYASVSTFVSHAKLLDFKLIKMGFLMENERSLNYYVKYQTSTVMNDAMTIISLHAVFQDYADLMIMVEEKLQHELHNTQESLYHDSFTMEKRGGLLDEDARESVDIEQNIRENTTPRGCCTIL</sequence>
<dbReference type="RefSeq" id="XP_002669244.1">
    <property type="nucleotide sequence ID" value="XM_002669198.1"/>
</dbReference>
<reference evidence="2 3" key="1">
    <citation type="journal article" date="2010" name="Cell">
        <title>The genome of Naegleria gruberi illuminates early eukaryotic versatility.</title>
        <authorList>
            <person name="Fritz-Laylin L.K."/>
            <person name="Prochnik S.E."/>
            <person name="Ginger M.L."/>
            <person name="Dacks J.B."/>
            <person name="Carpenter M.L."/>
            <person name="Field M.C."/>
            <person name="Kuo A."/>
            <person name="Paredez A."/>
            <person name="Chapman J."/>
            <person name="Pham J."/>
            <person name="Shu S."/>
            <person name="Neupane R."/>
            <person name="Cipriano M."/>
            <person name="Mancuso J."/>
            <person name="Tu H."/>
            <person name="Salamov A."/>
            <person name="Lindquist E."/>
            <person name="Shapiro H."/>
            <person name="Lucas S."/>
            <person name="Grigoriev I.V."/>
            <person name="Cande W.Z."/>
            <person name="Fulton C."/>
            <person name="Rokhsar D.S."/>
            <person name="Dawson S.C."/>
        </authorList>
    </citation>
    <scope>NUCLEOTIDE SEQUENCE [LARGE SCALE GENOMIC DNA]</scope>
    <source>
        <strain evidence="2 3">NEG-M</strain>
    </source>
</reference>
<dbReference type="KEGG" id="ngr:NAEGRDRAFT_59977"/>
<dbReference type="Proteomes" id="UP000006671">
    <property type="component" value="Unassembled WGS sequence"/>
</dbReference>
<gene>
    <name evidence="2" type="ORF">NAEGRDRAFT_59977</name>
</gene>
<proteinExistence type="predicted"/>
<name>D2W308_NAEGR</name>
<evidence type="ECO:0000313" key="3">
    <source>
        <dbReference type="Proteomes" id="UP000006671"/>
    </source>
</evidence>
<dbReference type="GeneID" id="8862723"/>
<feature type="compositionally biased region" description="Low complexity" evidence="1">
    <location>
        <begin position="9"/>
        <end position="21"/>
    </location>
</feature>
<evidence type="ECO:0000313" key="2">
    <source>
        <dbReference type="EMBL" id="EFC36500.1"/>
    </source>
</evidence>
<protein>
    <submittedName>
        <fullName evidence="2">Predicted protein</fullName>
    </submittedName>
</protein>
<dbReference type="OMA" id="MNDAMTI"/>
<organism evidence="3">
    <name type="scientific">Naegleria gruberi</name>
    <name type="common">Amoeba</name>
    <dbReference type="NCBI Taxonomy" id="5762"/>
    <lineage>
        <taxon>Eukaryota</taxon>
        <taxon>Discoba</taxon>
        <taxon>Heterolobosea</taxon>
        <taxon>Tetramitia</taxon>
        <taxon>Eutetramitia</taxon>
        <taxon>Vahlkampfiidae</taxon>
        <taxon>Naegleria</taxon>
    </lineage>
</organism>
<dbReference type="InParanoid" id="D2W308"/>
<evidence type="ECO:0000256" key="1">
    <source>
        <dbReference type="SAM" id="MobiDB-lite"/>
    </source>
</evidence>